<keyword evidence="2" id="KW-1185">Reference proteome</keyword>
<evidence type="ECO:0000313" key="1">
    <source>
        <dbReference type="EMBL" id="KAH3894916.1"/>
    </source>
</evidence>
<evidence type="ECO:0000313" key="2">
    <source>
        <dbReference type="Proteomes" id="UP000828390"/>
    </source>
</evidence>
<dbReference type="AlphaFoldDB" id="A0A9D4S7V3"/>
<dbReference type="Proteomes" id="UP000828390">
    <property type="component" value="Unassembled WGS sequence"/>
</dbReference>
<gene>
    <name evidence="1" type="ORF">DPMN_019076</name>
</gene>
<accession>A0A9D4S7V3</accession>
<reference evidence="1" key="2">
    <citation type="submission" date="2020-11" db="EMBL/GenBank/DDBJ databases">
        <authorList>
            <person name="McCartney M.A."/>
            <person name="Auch B."/>
            <person name="Kono T."/>
            <person name="Mallez S."/>
            <person name="Becker A."/>
            <person name="Gohl D.M."/>
            <person name="Silverstein K.A.T."/>
            <person name="Koren S."/>
            <person name="Bechman K.B."/>
            <person name="Herman A."/>
            <person name="Abrahante J.E."/>
            <person name="Garbe J."/>
        </authorList>
    </citation>
    <scope>NUCLEOTIDE SEQUENCE</scope>
    <source>
        <strain evidence="1">Duluth1</strain>
        <tissue evidence="1">Whole animal</tissue>
    </source>
</reference>
<feature type="non-terminal residue" evidence="1">
    <location>
        <position position="54"/>
    </location>
</feature>
<dbReference type="EMBL" id="JAIWYP010000001">
    <property type="protein sequence ID" value="KAH3894916.1"/>
    <property type="molecule type" value="Genomic_DNA"/>
</dbReference>
<protein>
    <submittedName>
        <fullName evidence="1">Uncharacterized protein</fullName>
    </submittedName>
</protein>
<proteinExistence type="predicted"/>
<sequence length="54" mass="6096">MDCAMDGTIYRVVSHLDDMCLITPTEVAVAMSNYEPTTEVNVMNQGVLYWKKNP</sequence>
<comment type="caution">
    <text evidence="1">The sequence shown here is derived from an EMBL/GenBank/DDBJ whole genome shotgun (WGS) entry which is preliminary data.</text>
</comment>
<name>A0A9D4S7V3_DREPO</name>
<organism evidence="1 2">
    <name type="scientific">Dreissena polymorpha</name>
    <name type="common">Zebra mussel</name>
    <name type="synonym">Mytilus polymorpha</name>
    <dbReference type="NCBI Taxonomy" id="45954"/>
    <lineage>
        <taxon>Eukaryota</taxon>
        <taxon>Metazoa</taxon>
        <taxon>Spiralia</taxon>
        <taxon>Lophotrochozoa</taxon>
        <taxon>Mollusca</taxon>
        <taxon>Bivalvia</taxon>
        <taxon>Autobranchia</taxon>
        <taxon>Heteroconchia</taxon>
        <taxon>Euheterodonta</taxon>
        <taxon>Imparidentia</taxon>
        <taxon>Neoheterodontei</taxon>
        <taxon>Myida</taxon>
        <taxon>Dreissenoidea</taxon>
        <taxon>Dreissenidae</taxon>
        <taxon>Dreissena</taxon>
    </lineage>
</organism>
<reference evidence="1" key="1">
    <citation type="journal article" date="2019" name="bioRxiv">
        <title>The Genome of the Zebra Mussel, Dreissena polymorpha: A Resource for Invasive Species Research.</title>
        <authorList>
            <person name="McCartney M.A."/>
            <person name="Auch B."/>
            <person name="Kono T."/>
            <person name="Mallez S."/>
            <person name="Zhang Y."/>
            <person name="Obille A."/>
            <person name="Becker A."/>
            <person name="Abrahante J.E."/>
            <person name="Garbe J."/>
            <person name="Badalamenti J.P."/>
            <person name="Herman A."/>
            <person name="Mangelson H."/>
            <person name="Liachko I."/>
            <person name="Sullivan S."/>
            <person name="Sone E.D."/>
            <person name="Koren S."/>
            <person name="Silverstein K.A.T."/>
            <person name="Beckman K.B."/>
            <person name="Gohl D.M."/>
        </authorList>
    </citation>
    <scope>NUCLEOTIDE SEQUENCE</scope>
    <source>
        <strain evidence="1">Duluth1</strain>
        <tissue evidence="1">Whole animal</tissue>
    </source>
</reference>